<name>A0A543AZ33_9ACTN</name>
<protein>
    <submittedName>
        <fullName evidence="3">Uncharacterized protein DUF397</fullName>
    </submittedName>
</protein>
<evidence type="ECO:0000256" key="1">
    <source>
        <dbReference type="SAM" id="MobiDB-lite"/>
    </source>
</evidence>
<organism evidence="3 4">
    <name type="scientific">Stackebrandtia endophytica</name>
    <dbReference type="NCBI Taxonomy" id="1496996"/>
    <lineage>
        <taxon>Bacteria</taxon>
        <taxon>Bacillati</taxon>
        <taxon>Actinomycetota</taxon>
        <taxon>Actinomycetes</taxon>
        <taxon>Glycomycetales</taxon>
        <taxon>Glycomycetaceae</taxon>
        <taxon>Stackebrandtia</taxon>
    </lineage>
</organism>
<evidence type="ECO:0000313" key="3">
    <source>
        <dbReference type="EMBL" id="TQL77834.1"/>
    </source>
</evidence>
<keyword evidence="4" id="KW-1185">Reference proteome</keyword>
<feature type="domain" description="DUF397" evidence="2">
    <location>
        <begin position="35"/>
        <end position="87"/>
    </location>
</feature>
<gene>
    <name evidence="3" type="ORF">FB566_3401</name>
</gene>
<accession>A0A543AZ33</accession>
<proteinExistence type="predicted"/>
<comment type="caution">
    <text evidence="3">The sequence shown here is derived from an EMBL/GenBank/DDBJ whole genome shotgun (WGS) entry which is preliminary data.</text>
</comment>
<feature type="domain" description="DUF397" evidence="2">
    <location>
        <begin position="15"/>
        <end position="33"/>
    </location>
</feature>
<evidence type="ECO:0000259" key="2">
    <source>
        <dbReference type="Pfam" id="PF04149"/>
    </source>
</evidence>
<feature type="region of interest" description="Disordered" evidence="1">
    <location>
        <begin position="1"/>
        <end position="25"/>
    </location>
</feature>
<dbReference type="InterPro" id="IPR007278">
    <property type="entry name" value="DUF397"/>
</dbReference>
<dbReference type="OrthoDB" id="3480599at2"/>
<dbReference type="AlphaFoldDB" id="A0A543AZ33"/>
<dbReference type="Pfam" id="PF04149">
    <property type="entry name" value="DUF397"/>
    <property type="match status" value="2"/>
</dbReference>
<dbReference type="RefSeq" id="WP_142041328.1">
    <property type="nucleotide sequence ID" value="NZ_JBHTGS010000001.1"/>
</dbReference>
<evidence type="ECO:0000313" key="4">
    <source>
        <dbReference type="Proteomes" id="UP000317043"/>
    </source>
</evidence>
<dbReference type="InParanoid" id="A0A543AZ33"/>
<dbReference type="EMBL" id="VFOW01000001">
    <property type="protein sequence ID" value="TQL77834.1"/>
    <property type="molecule type" value="Genomic_DNA"/>
</dbReference>
<dbReference type="Proteomes" id="UP000317043">
    <property type="component" value="Unassembled WGS sequence"/>
</dbReference>
<sequence>MTAAHPHSSGTIAPLTWRKSSRSSNASAQCVEVGAWRKSSRSGGGQNCVEAGACTCHGVAIRDTKHHASGTLSICAAEWGSLVVDLKRLNG</sequence>
<reference evidence="3 4" key="1">
    <citation type="submission" date="2019-06" db="EMBL/GenBank/DDBJ databases">
        <title>Sequencing the genomes of 1000 actinobacteria strains.</title>
        <authorList>
            <person name="Klenk H.-P."/>
        </authorList>
    </citation>
    <scope>NUCLEOTIDE SEQUENCE [LARGE SCALE GENOMIC DNA]</scope>
    <source>
        <strain evidence="3 4">DSM 45928</strain>
    </source>
</reference>